<dbReference type="Proteomes" id="UP001059597">
    <property type="component" value="Chromosome"/>
</dbReference>
<name>A0ABM7ZV35_STRNI</name>
<protein>
    <submittedName>
        <fullName evidence="2">Uncharacterized protein</fullName>
    </submittedName>
</protein>
<proteinExistence type="predicted"/>
<reference evidence="2" key="1">
    <citation type="submission" date="2022-06" db="EMBL/GenBank/DDBJ databases">
        <title>Complete genome sequence of Streptomyces nigrescens HEK616.</title>
        <authorList>
            <person name="Asamizu S."/>
            <person name="Onaka H."/>
        </authorList>
    </citation>
    <scope>NUCLEOTIDE SEQUENCE</scope>
    <source>
        <strain evidence="2">HEK616</strain>
    </source>
</reference>
<evidence type="ECO:0000313" key="2">
    <source>
        <dbReference type="EMBL" id="BDM70023.1"/>
    </source>
</evidence>
<feature type="region of interest" description="Disordered" evidence="1">
    <location>
        <begin position="94"/>
        <end position="118"/>
    </location>
</feature>
<sequence>MRFHWCAQRQRMLISLRSQMTIQPRPAPRRLFQSGGQGIPVGFAQHVVGVLGQGGFDGAGIPLSNGFGDATATGRPQTPRDTLRERVRQALAGALGRGGILPPPRRGRPRGEKRLAPCGDTLGYNGPCPRCSGPT</sequence>
<organism evidence="2 3">
    <name type="scientific">Streptomyces nigrescens</name>
    <dbReference type="NCBI Taxonomy" id="1920"/>
    <lineage>
        <taxon>Bacteria</taxon>
        <taxon>Bacillati</taxon>
        <taxon>Actinomycetota</taxon>
        <taxon>Actinomycetes</taxon>
        <taxon>Kitasatosporales</taxon>
        <taxon>Streptomycetaceae</taxon>
        <taxon>Streptomyces</taxon>
    </lineage>
</organism>
<evidence type="ECO:0000256" key="1">
    <source>
        <dbReference type="SAM" id="MobiDB-lite"/>
    </source>
</evidence>
<dbReference type="EMBL" id="AP026073">
    <property type="protein sequence ID" value="BDM70023.1"/>
    <property type="molecule type" value="Genomic_DNA"/>
</dbReference>
<accession>A0ABM7ZV35</accession>
<keyword evidence="3" id="KW-1185">Reference proteome</keyword>
<gene>
    <name evidence="2" type="ORF">HEK616_35100</name>
</gene>
<evidence type="ECO:0000313" key="3">
    <source>
        <dbReference type="Proteomes" id="UP001059597"/>
    </source>
</evidence>